<keyword evidence="2" id="KW-1185">Reference proteome</keyword>
<evidence type="ECO:0000313" key="1">
    <source>
        <dbReference type="EMBL" id="CAJ1410690.1"/>
    </source>
</evidence>
<organism evidence="1 2">
    <name type="scientific">Effrenium voratum</name>
    <dbReference type="NCBI Taxonomy" id="2562239"/>
    <lineage>
        <taxon>Eukaryota</taxon>
        <taxon>Sar</taxon>
        <taxon>Alveolata</taxon>
        <taxon>Dinophyceae</taxon>
        <taxon>Suessiales</taxon>
        <taxon>Symbiodiniaceae</taxon>
        <taxon>Effrenium</taxon>
    </lineage>
</organism>
<gene>
    <name evidence="1" type="ORF">EVOR1521_LOCUS31467</name>
</gene>
<dbReference type="Gene3D" id="1.25.40.380">
    <property type="entry name" value="Protein of unknown function DUF1810"/>
    <property type="match status" value="1"/>
</dbReference>
<reference evidence="1" key="1">
    <citation type="submission" date="2023-08" db="EMBL/GenBank/DDBJ databases">
        <authorList>
            <person name="Chen Y."/>
            <person name="Shah S."/>
            <person name="Dougan E. K."/>
            <person name="Thang M."/>
            <person name="Chan C."/>
        </authorList>
    </citation>
    <scope>NUCLEOTIDE SEQUENCE</scope>
</reference>
<comment type="caution">
    <text evidence="1">The sequence shown here is derived from an EMBL/GenBank/DDBJ whole genome shotgun (WGS) entry which is preliminary data.</text>
</comment>
<dbReference type="PROSITE" id="PS50007">
    <property type="entry name" value="PIPLC_X_DOMAIN"/>
    <property type="match status" value="1"/>
</dbReference>
<dbReference type="Proteomes" id="UP001178507">
    <property type="component" value="Unassembled WGS sequence"/>
</dbReference>
<evidence type="ECO:0000313" key="2">
    <source>
        <dbReference type="Proteomes" id="UP001178507"/>
    </source>
</evidence>
<dbReference type="EMBL" id="CAUJNA010003835">
    <property type="protein sequence ID" value="CAJ1410690.1"/>
    <property type="molecule type" value="Genomic_DNA"/>
</dbReference>
<name>A0AA36NFG2_9DINO</name>
<sequence>MKTILSELDAGRKNSCWAWYIFPTEKAGMCDPDETRITKENAVNLCRNESTAEDWRKCLEKVCDLLEARGKKPPDEHVLPSIDHGRVHWFIKFWKDYEHSPEWLVKVCSRLGEFDFPPR</sequence>
<protein>
    <submittedName>
        <fullName evidence="1">Uncharacterized protein</fullName>
    </submittedName>
</protein>
<dbReference type="InterPro" id="IPR036287">
    <property type="entry name" value="Rv1873-like_sf"/>
</dbReference>
<dbReference type="SUPFAM" id="SSF140736">
    <property type="entry name" value="Rv1873-like"/>
    <property type="match status" value="1"/>
</dbReference>
<dbReference type="AlphaFoldDB" id="A0AA36NFG2"/>
<dbReference type="InterPro" id="IPR014937">
    <property type="entry name" value="DUF1810"/>
</dbReference>
<proteinExistence type="predicted"/>
<dbReference type="Pfam" id="PF08837">
    <property type="entry name" value="DUF1810"/>
    <property type="match status" value="1"/>
</dbReference>
<accession>A0AA36NFG2</accession>